<comment type="caution">
    <text evidence="3">The sequence shown here is derived from an EMBL/GenBank/DDBJ whole genome shotgun (WGS) entry which is preliminary data.</text>
</comment>
<dbReference type="PANTHER" id="PTHR41259">
    <property type="entry name" value="DOUBLE-STRAND BREAK REPAIR RAD50 ATPASE, PUTATIVE-RELATED"/>
    <property type="match status" value="1"/>
</dbReference>
<evidence type="ECO:0000313" key="3">
    <source>
        <dbReference type="EMBL" id="MFB9148162.1"/>
    </source>
</evidence>
<feature type="coiled-coil region" evidence="1">
    <location>
        <begin position="931"/>
        <end position="988"/>
    </location>
</feature>
<dbReference type="EMBL" id="JBHMEC010000001">
    <property type="protein sequence ID" value="MFB9148162.1"/>
    <property type="molecule type" value="Genomic_DNA"/>
</dbReference>
<proteinExistence type="predicted"/>
<organism evidence="3 4">
    <name type="scientific">Roseovarius ramblicola</name>
    <dbReference type="NCBI Taxonomy" id="2022336"/>
    <lineage>
        <taxon>Bacteria</taxon>
        <taxon>Pseudomonadati</taxon>
        <taxon>Pseudomonadota</taxon>
        <taxon>Alphaproteobacteria</taxon>
        <taxon>Rhodobacterales</taxon>
        <taxon>Roseobacteraceae</taxon>
        <taxon>Roseovarius</taxon>
    </lineage>
</organism>
<dbReference type="RefSeq" id="WP_377065812.1">
    <property type="nucleotide sequence ID" value="NZ_JBHMEC010000001.1"/>
</dbReference>
<dbReference type="Gene3D" id="3.40.50.300">
    <property type="entry name" value="P-loop containing nucleotide triphosphate hydrolases"/>
    <property type="match status" value="2"/>
</dbReference>
<dbReference type="PANTHER" id="PTHR41259:SF1">
    <property type="entry name" value="DOUBLE-STRAND BREAK REPAIR RAD50 ATPASE, PUTATIVE-RELATED"/>
    <property type="match status" value="1"/>
</dbReference>
<dbReference type="SUPFAM" id="SSF52540">
    <property type="entry name" value="P-loop containing nucleoside triphosphate hydrolases"/>
    <property type="match status" value="1"/>
</dbReference>
<feature type="coiled-coil region" evidence="1">
    <location>
        <begin position="583"/>
        <end position="617"/>
    </location>
</feature>
<protein>
    <submittedName>
        <fullName evidence="3">AAA family ATPase</fullName>
    </submittedName>
</protein>
<sequence length="1144" mass="123953">MRLRRLSLDRFGHFTGQALDFGEAGARPDFHIVYGPNEAGKTTTMEAALRLFYGFPHREPYAFKHQRANLQVSGEVEIDGATRAFTRLPRRSGDLVDASGTALPETALAAHLGGLSEEDYRNLLCLDDDTIERGGEEIAQARGEIGRLLFSAAAGVADLSTVLDSVRAEADALWRKRASKTRIAALKRDLAEVDKTIRERDVTASAWRGLKKAWAEAQAVEAEARTARDALHARAADLSARRRALPLLADLDALEARLAPFAGYPERLDFEPETLVTLKTDQTRAQGDIERLTAEIEDLTAQRDGLALSPTLVALADELDSLEDLRARDRAGALDLPRRRDQMREAEEVMARAARDLGAPGDCDPRSLVPTPAQLAALEGARDRLRSARATAEAEAREVAGLTERRTRARADLDRLAAHAPSEADIGAILARHEADTLMQAHATATQAISSAEQAARAALDTLAVGGVRFDALPDCPMTAARARDRAEAHDTLRQKIDQEIATRARHREDIAARQAQMDELCRDGQLVPDDAASALRAARDGLWQAHVAALIPATAQEFAAAMQAFDTAQEARISHASELGQLRQIAQARAEARARADQAEARLTEHRAAQEAIEAEVTTAAGTVGLPGPITPADWRDWVTRHGTAQDAARTAAQVRETHARTLARAQALLDALTPHLDLAAPDIASAVSAARRLADSEQAVRRGIETARETLRLAETDLASRTEKRDTCQQEAEDTARAWRTLVTDSLGDVVAPDTVLAALDPLRSLAAQEEKRAEAAQRVTTMTRDQALFAGKVAALARAHGHAPDDTPADTFAALRTASETARGAAAQAQDIDTRIAAAQEARSQADRRLTEIAGTVKTLGRAFPEEAGVETLDALRITARRAAEVIADRDRQATLIRQITSELGTGDLTTARARLEGASRVALDAGAEACKADLARSEQALTDATEARVTARQALARVTGDTDIATLTERRATLELELREAAMKHLELSLGHRLAETAIRRYRDTHRSGMMAATEHCFAALTQGAYERLTTQPDGAGETLLAVDSSGTAKRVAEMSKGTRFQLYLALRAAAHGQLLDHGPSLPFFCDDIFETFDEDRTSAACRVMERIGQRGQAIYLTHHRHVVDIAQRICETPPMVHEI</sequence>
<evidence type="ECO:0000259" key="2">
    <source>
        <dbReference type="Pfam" id="PF13514"/>
    </source>
</evidence>
<dbReference type="InterPro" id="IPR038734">
    <property type="entry name" value="YhaN_AAA"/>
</dbReference>
<keyword evidence="1" id="KW-0175">Coiled coil</keyword>
<evidence type="ECO:0000256" key="1">
    <source>
        <dbReference type="SAM" id="Coils"/>
    </source>
</evidence>
<feature type="coiled-coil region" evidence="1">
    <location>
        <begin position="282"/>
        <end position="309"/>
    </location>
</feature>
<dbReference type="InterPro" id="IPR027417">
    <property type="entry name" value="P-loop_NTPase"/>
</dbReference>
<dbReference type="Proteomes" id="UP001589670">
    <property type="component" value="Unassembled WGS sequence"/>
</dbReference>
<reference evidence="3 4" key="1">
    <citation type="submission" date="2024-09" db="EMBL/GenBank/DDBJ databases">
        <authorList>
            <person name="Sun Q."/>
            <person name="Mori K."/>
        </authorList>
    </citation>
    <scope>NUCLEOTIDE SEQUENCE [LARGE SCALE GENOMIC DNA]</scope>
    <source>
        <strain evidence="3 4">CECT 9424</strain>
    </source>
</reference>
<accession>A0ABV5HV39</accession>
<evidence type="ECO:0000313" key="4">
    <source>
        <dbReference type="Proteomes" id="UP001589670"/>
    </source>
</evidence>
<feature type="domain" description="YhaN AAA" evidence="2">
    <location>
        <begin position="1"/>
        <end position="207"/>
    </location>
</feature>
<feature type="coiled-coil region" evidence="1">
    <location>
        <begin position="375"/>
        <end position="405"/>
    </location>
</feature>
<keyword evidence="4" id="KW-1185">Reference proteome</keyword>
<dbReference type="Pfam" id="PF13514">
    <property type="entry name" value="AAA_27"/>
    <property type="match status" value="1"/>
</dbReference>
<name>A0ABV5HV39_9RHOB</name>
<gene>
    <name evidence="3" type="ORF">ACFFU4_00175</name>
</gene>